<reference evidence="1" key="1">
    <citation type="journal article" date="2021" name="Open Biol.">
        <title>Shared evolutionary footprints suggest mitochondrial oxidative damage underlies multiple complex I losses in fungi.</title>
        <authorList>
            <person name="Schikora-Tamarit M.A."/>
            <person name="Marcet-Houben M."/>
            <person name="Nosek J."/>
            <person name="Gabaldon T."/>
        </authorList>
    </citation>
    <scope>NUCLEOTIDE SEQUENCE</scope>
    <source>
        <strain evidence="1">CBS2887</strain>
    </source>
</reference>
<dbReference type="Proteomes" id="UP000774326">
    <property type="component" value="Unassembled WGS sequence"/>
</dbReference>
<reference evidence="1" key="2">
    <citation type="submission" date="2021-01" db="EMBL/GenBank/DDBJ databases">
        <authorList>
            <person name="Schikora-Tamarit M.A."/>
        </authorList>
    </citation>
    <scope>NUCLEOTIDE SEQUENCE</scope>
    <source>
        <strain evidence="1">CBS2887</strain>
    </source>
</reference>
<organism evidence="1 2">
    <name type="scientific">Wickerhamomyces pijperi</name>
    <name type="common">Yeast</name>
    <name type="synonym">Pichia pijperi</name>
    <dbReference type="NCBI Taxonomy" id="599730"/>
    <lineage>
        <taxon>Eukaryota</taxon>
        <taxon>Fungi</taxon>
        <taxon>Dikarya</taxon>
        <taxon>Ascomycota</taxon>
        <taxon>Saccharomycotina</taxon>
        <taxon>Saccharomycetes</taxon>
        <taxon>Phaffomycetales</taxon>
        <taxon>Wickerhamomycetaceae</taxon>
        <taxon>Wickerhamomyces</taxon>
    </lineage>
</organism>
<sequence length="90" mass="10043">MVVRSEKEVNHFLSPLNWLDVVKFGNDHYVINVGLDIDMVQTGVNVNDLRVSESLWSDDELDEVPGVLGFKLGMSVVEAVIKASPEIRDC</sequence>
<dbReference type="EMBL" id="JAEUBG010004206">
    <property type="protein sequence ID" value="KAH3681822.1"/>
    <property type="molecule type" value="Genomic_DNA"/>
</dbReference>
<proteinExistence type="predicted"/>
<gene>
    <name evidence="1" type="ORF">WICPIJ_007262</name>
</gene>
<accession>A0A9P8Q2A5</accession>
<evidence type="ECO:0000313" key="2">
    <source>
        <dbReference type="Proteomes" id="UP000774326"/>
    </source>
</evidence>
<dbReference type="AlphaFoldDB" id="A0A9P8Q2A5"/>
<protein>
    <submittedName>
        <fullName evidence="1">Uncharacterized protein</fullName>
    </submittedName>
</protein>
<comment type="caution">
    <text evidence="1">The sequence shown here is derived from an EMBL/GenBank/DDBJ whole genome shotgun (WGS) entry which is preliminary data.</text>
</comment>
<name>A0A9P8Q2A5_WICPI</name>
<evidence type="ECO:0000313" key="1">
    <source>
        <dbReference type="EMBL" id="KAH3681822.1"/>
    </source>
</evidence>
<keyword evidence="2" id="KW-1185">Reference proteome</keyword>